<gene>
    <name evidence="1" type="ORF">MPNT_10304</name>
</gene>
<evidence type="ECO:0000313" key="2">
    <source>
        <dbReference type="Proteomes" id="UP000663859"/>
    </source>
</evidence>
<name>A0A8J2FV19_9BACT</name>
<protein>
    <recommendedName>
        <fullName evidence="3">CobQ/CobB/MinD/ParA nucleotide binding domain-containing protein</fullName>
    </recommendedName>
</protein>
<evidence type="ECO:0000313" key="1">
    <source>
        <dbReference type="EMBL" id="CAF0689661.1"/>
    </source>
</evidence>
<accession>A0A8J2FV19</accession>
<organism evidence="1 2">
    <name type="scientific">Candidatus Methylacidithermus pantelleriae</name>
    <dbReference type="NCBI Taxonomy" id="2744239"/>
    <lineage>
        <taxon>Bacteria</taxon>
        <taxon>Pseudomonadati</taxon>
        <taxon>Verrucomicrobiota</taxon>
        <taxon>Methylacidiphilae</taxon>
        <taxon>Methylacidiphilales</taxon>
        <taxon>Methylacidiphilaceae</taxon>
        <taxon>Candidatus Methylacidithermus</taxon>
    </lineage>
</organism>
<comment type="caution">
    <text evidence="1">The sequence shown here is derived from an EMBL/GenBank/DDBJ whole genome shotgun (WGS) entry which is preliminary data.</text>
</comment>
<sequence>MTTHKTEGKRLILVHGEKGGVGKSTFARTLAEFYTEHFIPWHGYDCDANRGPLFRCYKDRVSTVSLYQVQSIDSILSGLTKPYDRLIVDLGARSGELVQRWMDDVDLLALQDELPFTLTVALVIGPLQDSIDIVCQTLESLKDKAKYVVVKNQYFGQDAFGLYDRSRAPSLLKRYRSVEISLPALASPAFLQVDAENLAWRAATMDDRLDLGTRQRVKTFLRSAFEQLEKAADFL</sequence>
<proteinExistence type="predicted"/>
<keyword evidence="2" id="KW-1185">Reference proteome</keyword>
<reference evidence="1" key="1">
    <citation type="submission" date="2021-02" db="EMBL/GenBank/DDBJ databases">
        <authorList>
            <person name="Cremers G."/>
            <person name="Picone N."/>
        </authorList>
    </citation>
    <scope>NUCLEOTIDE SEQUENCE</scope>
    <source>
        <strain evidence="1">PQ17</strain>
    </source>
</reference>
<dbReference type="AlphaFoldDB" id="A0A8J2FV19"/>
<dbReference type="Proteomes" id="UP000663859">
    <property type="component" value="Unassembled WGS sequence"/>
</dbReference>
<dbReference type="SUPFAM" id="SSF52540">
    <property type="entry name" value="P-loop containing nucleoside triphosphate hydrolases"/>
    <property type="match status" value="1"/>
</dbReference>
<dbReference type="InterPro" id="IPR027417">
    <property type="entry name" value="P-loop_NTPase"/>
</dbReference>
<dbReference type="Gene3D" id="3.40.50.300">
    <property type="entry name" value="P-loop containing nucleotide triphosphate hydrolases"/>
    <property type="match status" value="1"/>
</dbReference>
<dbReference type="EMBL" id="CAJNOB010000001">
    <property type="protein sequence ID" value="CAF0689661.1"/>
    <property type="molecule type" value="Genomic_DNA"/>
</dbReference>
<evidence type="ECO:0008006" key="3">
    <source>
        <dbReference type="Google" id="ProtNLM"/>
    </source>
</evidence>
<dbReference type="RefSeq" id="WP_174581747.1">
    <property type="nucleotide sequence ID" value="NZ_CAJNOB010000001.1"/>
</dbReference>